<dbReference type="AlphaFoldDB" id="A0A918RF05"/>
<reference evidence="5" key="2">
    <citation type="submission" date="2020-09" db="EMBL/GenBank/DDBJ databases">
        <authorList>
            <person name="Sun Q."/>
            <person name="Kim S."/>
        </authorList>
    </citation>
    <scope>NUCLEOTIDE SEQUENCE</scope>
    <source>
        <strain evidence="5">KCTC 32422</strain>
    </source>
</reference>
<name>A0A918RF05_9SPHN</name>
<dbReference type="EMBL" id="BMZD01000002">
    <property type="protein sequence ID" value="GGZ94116.1"/>
    <property type="molecule type" value="Genomic_DNA"/>
</dbReference>
<dbReference type="Pfam" id="PF01420">
    <property type="entry name" value="Methylase_S"/>
    <property type="match status" value="2"/>
</dbReference>
<keyword evidence="2" id="KW-0680">Restriction system</keyword>
<reference evidence="5" key="1">
    <citation type="journal article" date="2014" name="Int. J. Syst. Evol. Microbiol.">
        <title>Complete genome sequence of Corynebacterium casei LMG S-19264T (=DSM 44701T), isolated from a smear-ripened cheese.</title>
        <authorList>
            <consortium name="US DOE Joint Genome Institute (JGI-PGF)"/>
            <person name="Walter F."/>
            <person name="Albersmeier A."/>
            <person name="Kalinowski J."/>
            <person name="Ruckert C."/>
        </authorList>
    </citation>
    <scope>NUCLEOTIDE SEQUENCE</scope>
    <source>
        <strain evidence="5">KCTC 32422</strain>
    </source>
</reference>
<dbReference type="InterPro" id="IPR000055">
    <property type="entry name" value="Restrct_endonuc_typeI_TRD"/>
</dbReference>
<accession>A0A918RF05</accession>
<dbReference type="PANTHER" id="PTHR30408">
    <property type="entry name" value="TYPE-1 RESTRICTION ENZYME ECOKI SPECIFICITY PROTEIN"/>
    <property type="match status" value="1"/>
</dbReference>
<comment type="similarity">
    <text evidence="1">Belongs to the type-I restriction system S methylase family.</text>
</comment>
<dbReference type="SUPFAM" id="SSF116734">
    <property type="entry name" value="DNA methylase specificity domain"/>
    <property type="match status" value="2"/>
</dbReference>
<dbReference type="InterPro" id="IPR052021">
    <property type="entry name" value="Type-I_RS_S_subunit"/>
</dbReference>
<dbReference type="InterPro" id="IPR044946">
    <property type="entry name" value="Restrct_endonuc_typeI_TRD_sf"/>
</dbReference>
<dbReference type="PANTHER" id="PTHR30408:SF12">
    <property type="entry name" value="TYPE I RESTRICTION ENZYME MJAVIII SPECIFICITY SUBUNIT"/>
    <property type="match status" value="1"/>
</dbReference>
<evidence type="ECO:0000313" key="5">
    <source>
        <dbReference type="EMBL" id="GGZ94116.1"/>
    </source>
</evidence>
<dbReference type="RefSeq" id="WP_189539578.1">
    <property type="nucleotide sequence ID" value="NZ_BMZD01000002.1"/>
</dbReference>
<feature type="domain" description="Type I restriction modification DNA specificity" evidence="4">
    <location>
        <begin position="193"/>
        <end position="356"/>
    </location>
</feature>
<dbReference type="CDD" id="cd17278">
    <property type="entry name" value="RMtype1_S_LdeBORF1052P-TRD2-CR2"/>
    <property type="match status" value="1"/>
</dbReference>
<evidence type="ECO:0000256" key="3">
    <source>
        <dbReference type="ARBA" id="ARBA00023125"/>
    </source>
</evidence>
<evidence type="ECO:0000256" key="1">
    <source>
        <dbReference type="ARBA" id="ARBA00010923"/>
    </source>
</evidence>
<keyword evidence="6" id="KW-1185">Reference proteome</keyword>
<dbReference type="GO" id="GO:0009307">
    <property type="term" value="P:DNA restriction-modification system"/>
    <property type="evidence" value="ECO:0007669"/>
    <property type="project" value="UniProtKB-KW"/>
</dbReference>
<evidence type="ECO:0000256" key="2">
    <source>
        <dbReference type="ARBA" id="ARBA00022747"/>
    </source>
</evidence>
<protein>
    <submittedName>
        <fullName evidence="5">Type I restriction modification enzyme, S subunit</fullName>
    </submittedName>
</protein>
<dbReference type="GO" id="GO:0003677">
    <property type="term" value="F:DNA binding"/>
    <property type="evidence" value="ECO:0007669"/>
    <property type="project" value="UniProtKB-KW"/>
</dbReference>
<organism evidence="5 6">
    <name type="scientific">Novosphingobium arvoryzae</name>
    <dbReference type="NCBI Taxonomy" id="1256514"/>
    <lineage>
        <taxon>Bacteria</taxon>
        <taxon>Pseudomonadati</taxon>
        <taxon>Pseudomonadota</taxon>
        <taxon>Alphaproteobacteria</taxon>
        <taxon>Sphingomonadales</taxon>
        <taxon>Sphingomonadaceae</taxon>
        <taxon>Novosphingobium</taxon>
    </lineage>
</organism>
<evidence type="ECO:0000313" key="6">
    <source>
        <dbReference type="Proteomes" id="UP000634139"/>
    </source>
</evidence>
<gene>
    <name evidence="5" type="ORF">GCM10011617_12730</name>
</gene>
<dbReference type="Proteomes" id="UP000634139">
    <property type="component" value="Unassembled WGS sequence"/>
</dbReference>
<dbReference type="Gene3D" id="3.90.220.20">
    <property type="entry name" value="DNA methylase specificity domains"/>
    <property type="match status" value="2"/>
</dbReference>
<feature type="domain" description="Type I restriction modification DNA specificity" evidence="4">
    <location>
        <begin position="3"/>
        <end position="163"/>
    </location>
</feature>
<proteinExistence type="inferred from homology"/>
<evidence type="ECO:0000259" key="4">
    <source>
        <dbReference type="Pfam" id="PF01420"/>
    </source>
</evidence>
<comment type="caution">
    <text evidence="5">The sequence shown here is derived from an EMBL/GenBank/DDBJ whole genome shotgun (WGS) entry which is preliminary data.</text>
</comment>
<sequence length="384" mass="42789">MSWPRKNLGDIVDFLSGFAWKAANFSDDRSGVPIIRIQNVDSVRESDFVYWVDEYDSRFIVKEGDLLLTLSGSFRAEFWTGPDALLNQRIVKITPKSDIDRNWLMHSLRGALAQIEAMGRHALVNNVALSDLRQMQLSVPPLEEQKRIAAILDQADDIRHKRQHAIDRLNQLGQAIFHDMFGDLDANNHNFPIVALDKLIKVQGGYAFKSDLFGEDGDPVIRISNIDGESVDLEKSVKIAPENVGKGRSFTISEGDLLIAMSGATTGKTGTVPKFSGTAYLNQRVGKYIILDNKNISANFLVNLVKSEFYQKRILDQAWGAAQPNVSSNQLVSFAIPLPPICIQNRFSECMNGLSDVKSANYAELERSTSLFASLQHRAFTGQL</sequence>
<keyword evidence="3" id="KW-0238">DNA-binding</keyword>